<dbReference type="Proteomes" id="UP000672657">
    <property type="component" value="Unassembled WGS sequence"/>
</dbReference>
<dbReference type="InterPro" id="IPR025959">
    <property type="entry name" value="Winged_HTH_dom"/>
</dbReference>
<evidence type="ECO:0000313" key="3">
    <source>
        <dbReference type="EMBL" id="CAG2160416.1"/>
    </source>
</evidence>
<sequence>MPFYLWTRECVASLIEREYGVTVSSTTAGRYLKAWGMSAQKPVRRAYERNDAAIARWLNEDYPRFMKEAKEEKATIHWGDEMGLRSDHVSGKSFAPMGQTPVVRATGKRFGCNMISAITNRGALAFMVFEGKFNNAVFIDFLKRMLMVWLGRISKRGDPYVRTLLVHGARAVLSHLRRKNQPGWSLRLAQRRPANVVAVAMANKMARTVWALLAHDRAYDRDYVSVKPA</sequence>
<evidence type="ECO:0000313" key="4">
    <source>
        <dbReference type="Proteomes" id="UP000672657"/>
    </source>
</evidence>
<proteinExistence type="predicted"/>
<feature type="domain" description="Tc1-like transposase DDE" evidence="1">
    <location>
        <begin position="76"/>
        <end position="146"/>
    </location>
</feature>
<gene>
    <name evidence="3" type="ORF">LMG26411_07468</name>
</gene>
<accession>A0ABN7QAC7</accession>
<dbReference type="Pfam" id="PF13358">
    <property type="entry name" value="DDE_3"/>
    <property type="match status" value="1"/>
</dbReference>
<reference evidence="3 4" key="1">
    <citation type="submission" date="2021-03" db="EMBL/GenBank/DDBJ databases">
        <authorList>
            <person name="Peeters C."/>
        </authorList>
    </citation>
    <scope>NUCLEOTIDE SEQUENCE [LARGE SCALE GENOMIC DNA]</scope>
    <source>
        <strain evidence="3 4">LMG 26411</strain>
    </source>
</reference>
<protein>
    <recommendedName>
        <fullName evidence="5">Transposase</fullName>
    </recommendedName>
</protein>
<dbReference type="InterPro" id="IPR038717">
    <property type="entry name" value="Tc1-like_DDE_dom"/>
</dbReference>
<keyword evidence="4" id="KW-1185">Reference proteome</keyword>
<name>A0ABN7QAC7_9BURK</name>
<dbReference type="EMBL" id="CAJPVI010000080">
    <property type="protein sequence ID" value="CAG2160416.1"/>
    <property type="molecule type" value="Genomic_DNA"/>
</dbReference>
<comment type="caution">
    <text evidence="3">The sequence shown here is derived from an EMBL/GenBank/DDBJ whole genome shotgun (WGS) entry which is preliminary data.</text>
</comment>
<feature type="domain" description="Winged helix-turn helix" evidence="2">
    <location>
        <begin position="3"/>
        <end position="60"/>
    </location>
</feature>
<organism evidence="3 4">
    <name type="scientific">Cupriavidus numazuensis</name>
    <dbReference type="NCBI Taxonomy" id="221992"/>
    <lineage>
        <taxon>Bacteria</taxon>
        <taxon>Pseudomonadati</taxon>
        <taxon>Pseudomonadota</taxon>
        <taxon>Betaproteobacteria</taxon>
        <taxon>Burkholderiales</taxon>
        <taxon>Burkholderiaceae</taxon>
        <taxon>Cupriavidus</taxon>
    </lineage>
</organism>
<dbReference type="InterPro" id="IPR036397">
    <property type="entry name" value="RNaseH_sf"/>
</dbReference>
<dbReference type="Gene3D" id="3.30.420.10">
    <property type="entry name" value="Ribonuclease H-like superfamily/Ribonuclease H"/>
    <property type="match status" value="1"/>
</dbReference>
<evidence type="ECO:0000259" key="2">
    <source>
        <dbReference type="Pfam" id="PF13592"/>
    </source>
</evidence>
<evidence type="ECO:0008006" key="5">
    <source>
        <dbReference type="Google" id="ProtNLM"/>
    </source>
</evidence>
<dbReference type="RefSeq" id="WP_407065401.1">
    <property type="nucleotide sequence ID" value="NZ_CAJPVI010000080.1"/>
</dbReference>
<dbReference type="Pfam" id="PF13592">
    <property type="entry name" value="HTH_33"/>
    <property type="match status" value="1"/>
</dbReference>
<evidence type="ECO:0000259" key="1">
    <source>
        <dbReference type="Pfam" id="PF13358"/>
    </source>
</evidence>